<keyword evidence="4" id="KW-1185">Reference proteome</keyword>
<dbReference type="PANTHER" id="PTHR35462:SF2">
    <property type="entry name" value="TRANSMEMBRANE PROTEIN"/>
    <property type="match status" value="1"/>
</dbReference>
<organism evidence="3 4">
    <name type="scientific">Sorangium atrum</name>
    <dbReference type="NCBI Taxonomy" id="2995308"/>
    <lineage>
        <taxon>Bacteria</taxon>
        <taxon>Pseudomonadati</taxon>
        <taxon>Myxococcota</taxon>
        <taxon>Polyangia</taxon>
        <taxon>Polyangiales</taxon>
        <taxon>Polyangiaceae</taxon>
        <taxon>Sorangium</taxon>
    </lineage>
</organism>
<evidence type="ECO:0008006" key="5">
    <source>
        <dbReference type="Google" id="ProtNLM"/>
    </source>
</evidence>
<reference evidence="3 4" key="1">
    <citation type="submission" date="2023-01" db="EMBL/GenBank/DDBJ databases">
        <title>Minimal conservation of predation-associated metabolite biosynthetic gene clusters underscores biosynthetic potential of Myxococcota including descriptions for ten novel species: Archangium lansinium sp. nov., Myxococcus landrumus sp. nov., Nannocystis bai.</title>
        <authorList>
            <person name="Ahearne A."/>
            <person name="Stevens C."/>
            <person name="Dowd S."/>
        </authorList>
    </citation>
    <scope>NUCLEOTIDE SEQUENCE [LARGE SCALE GENOMIC DNA]</scope>
    <source>
        <strain evidence="3 4">WIWO2</strain>
    </source>
</reference>
<keyword evidence="2" id="KW-0732">Signal</keyword>
<dbReference type="PANTHER" id="PTHR35462">
    <property type="match status" value="1"/>
</dbReference>
<evidence type="ECO:0000313" key="4">
    <source>
        <dbReference type="Proteomes" id="UP001217485"/>
    </source>
</evidence>
<feature type="region of interest" description="Disordered" evidence="1">
    <location>
        <begin position="27"/>
        <end position="69"/>
    </location>
</feature>
<name>A0ABT5CHI9_9BACT</name>
<gene>
    <name evidence="3" type="ORF">POL72_49845</name>
</gene>
<dbReference type="RefSeq" id="WP_272104468.1">
    <property type="nucleotide sequence ID" value="NZ_JAQNDK010000007.1"/>
</dbReference>
<comment type="caution">
    <text evidence="3">The sequence shown here is derived from an EMBL/GenBank/DDBJ whole genome shotgun (WGS) entry which is preliminary data.</text>
</comment>
<evidence type="ECO:0000256" key="1">
    <source>
        <dbReference type="SAM" id="MobiDB-lite"/>
    </source>
</evidence>
<dbReference type="EMBL" id="JAQNDK010000007">
    <property type="protein sequence ID" value="MDC0685906.1"/>
    <property type="molecule type" value="Genomic_DNA"/>
</dbReference>
<feature type="compositionally biased region" description="Low complexity" evidence="1">
    <location>
        <begin position="35"/>
        <end position="69"/>
    </location>
</feature>
<feature type="signal peptide" evidence="2">
    <location>
        <begin position="1"/>
        <end position="27"/>
    </location>
</feature>
<protein>
    <recommendedName>
        <fullName evidence="5">Lipoprotein</fullName>
    </recommendedName>
</protein>
<evidence type="ECO:0000313" key="3">
    <source>
        <dbReference type="EMBL" id="MDC0685906.1"/>
    </source>
</evidence>
<sequence length="187" mass="18664">MRGLLARSALAAPVLAALALSALPARADGPRTSTAPAARADGPRASAAPAARAGVPRASAAPAARADGPRASAAPWAGFQAQPLGRAYAPLRAADPWFGDDKMRHFCASIALAGGGYALGALATSDLRQRLAVGAAVALGAGLAKEVYDAAGHGTPSVRDFVWDALGTSAGLGLSLWFDLAATPLQF</sequence>
<evidence type="ECO:0000256" key="2">
    <source>
        <dbReference type="SAM" id="SignalP"/>
    </source>
</evidence>
<accession>A0ABT5CHI9</accession>
<feature type="chain" id="PRO_5046664555" description="Lipoprotein" evidence="2">
    <location>
        <begin position="28"/>
        <end position="187"/>
    </location>
</feature>
<dbReference type="Proteomes" id="UP001217485">
    <property type="component" value="Unassembled WGS sequence"/>
</dbReference>
<proteinExistence type="predicted"/>